<dbReference type="STRING" id="1121391.SAMN02745206_02641"/>
<evidence type="ECO:0000259" key="1">
    <source>
        <dbReference type="Pfam" id="PF01471"/>
    </source>
</evidence>
<dbReference type="Proteomes" id="UP000184076">
    <property type="component" value="Unassembled WGS sequence"/>
</dbReference>
<dbReference type="Gene3D" id="1.10.101.10">
    <property type="entry name" value="PGBD-like superfamily/PGBD"/>
    <property type="match status" value="1"/>
</dbReference>
<dbReference type="SUPFAM" id="SSF53955">
    <property type="entry name" value="Lysozyme-like"/>
    <property type="match status" value="1"/>
</dbReference>
<dbReference type="InterPro" id="IPR036366">
    <property type="entry name" value="PGBDSf"/>
</dbReference>
<dbReference type="SUPFAM" id="SSF47090">
    <property type="entry name" value="PGBD-like"/>
    <property type="match status" value="1"/>
</dbReference>
<evidence type="ECO:0000313" key="2">
    <source>
        <dbReference type="EMBL" id="SHF78223.1"/>
    </source>
</evidence>
<dbReference type="AlphaFoldDB" id="A0A1M5EG03"/>
<dbReference type="GO" id="GO:0005975">
    <property type="term" value="P:carbohydrate metabolic process"/>
    <property type="evidence" value="ECO:0007669"/>
    <property type="project" value="InterPro"/>
</dbReference>
<sequence>MLSDLQKRAAQAIVNVFETGRPLGDYGKVTYHPRDTGQLTYGRSQTTLASGNLYLLLRDYCDRPESALGPDIRPYLAHVARRDPALNFDGRFKALLREAGDDPVMQETQDAFFDRVYWSPSLNSAAAVGVVSALGTSVVYDSKIHGSWHRMRDRTVERFGTVESLGETEWVRCYVQVRRQWLATHSNPLLHKTVYRMESFEHLIREEKWGLELPLVVRGVRIDEPVLAGEPVRISAEEEPPRMLRLQTPYLRGEDVRRLQEALSTRGYAVTVDGVFGPETDRAVRRFQKDSGRLKVDGIVGPATRTELGLES</sequence>
<keyword evidence="3" id="KW-1185">Reference proteome</keyword>
<dbReference type="InterPro" id="IPR000400">
    <property type="entry name" value="Glyco_hydro_46"/>
</dbReference>
<name>A0A1M5EG03_9BACT</name>
<feature type="domain" description="Peptidoglycan binding-like" evidence="1">
    <location>
        <begin position="252"/>
        <end position="307"/>
    </location>
</feature>
<protein>
    <submittedName>
        <fullName evidence="2">Chitosanase</fullName>
    </submittedName>
</protein>
<dbReference type="GO" id="GO:0005576">
    <property type="term" value="C:extracellular region"/>
    <property type="evidence" value="ECO:0007669"/>
    <property type="project" value="InterPro"/>
</dbReference>
<reference evidence="3" key="1">
    <citation type="submission" date="2016-11" db="EMBL/GenBank/DDBJ databases">
        <authorList>
            <person name="Varghese N."/>
            <person name="Submissions S."/>
        </authorList>
    </citation>
    <scope>NUCLEOTIDE SEQUENCE [LARGE SCALE GENOMIC DNA]</scope>
    <source>
        <strain evidence="3">DSM 9756</strain>
    </source>
</reference>
<dbReference type="InterPro" id="IPR023346">
    <property type="entry name" value="Lysozyme-like_dom_sf"/>
</dbReference>
<dbReference type="Pfam" id="PF01374">
    <property type="entry name" value="Glyco_hydro_46"/>
    <property type="match status" value="1"/>
</dbReference>
<organism evidence="2 3">
    <name type="scientific">Desulfacinum infernum DSM 9756</name>
    <dbReference type="NCBI Taxonomy" id="1121391"/>
    <lineage>
        <taxon>Bacteria</taxon>
        <taxon>Pseudomonadati</taxon>
        <taxon>Thermodesulfobacteriota</taxon>
        <taxon>Syntrophobacteria</taxon>
        <taxon>Syntrophobacterales</taxon>
        <taxon>Syntrophobacteraceae</taxon>
        <taxon>Desulfacinum</taxon>
    </lineage>
</organism>
<dbReference type="EMBL" id="FQVB01000027">
    <property type="protein sequence ID" value="SHF78223.1"/>
    <property type="molecule type" value="Genomic_DNA"/>
</dbReference>
<dbReference type="InterPro" id="IPR036365">
    <property type="entry name" value="PGBD-like_sf"/>
</dbReference>
<dbReference type="GO" id="GO:0016977">
    <property type="term" value="F:chitosanase activity"/>
    <property type="evidence" value="ECO:0007669"/>
    <property type="project" value="InterPro"/>
</dbReference>
<gene>
    <name evidence="2" type="ORF">SAMN02745206_02641</name>
</gene>
<dbReference type="RefSeq" id="WP_073040311.1">
    <property type="nucleotide sequence ID" value="NZ_FQVB01000027.1"/>
</dbReference>
<dbReference type="InterPro" id="IPR002477">
    <property type="entry name" value="Peptidoglycan-bd-like"/>
</dbReference>
<dbReference type="Pfam" id="PF01471">
    <property type="entry name" value="PG_binding_1"/>
    <property type="match status" value="1"/>
</dbReference>
<dbReference type="Gene3D" id="1.20.141.10">
    <property type="entry name" value="Chitosanase, subunit A, domain 1"/>
    <property type="match status" value="1"/>
</dbReference>
<proteinExistence type="predicted"/>
<evidence type="ECO:0000313" key="3">
    <source>
        <dbReference type="Proteomes" id="UP000184076"/>
    </source>
</evidence>
<accession>A0A1M5EG03</accession>